<evidence type="ECO:0000313" key="3">
    <source>
        <dbReference type="Proteomes" id="UP001151760"/>
    </source>
</evidence>
<keyword evidence="3" id="KW-1185">Reference proteome</keyword>
<evidence type="ECO:0000313" key="2">
    <source>
        <dbReference type="EMBL" id="GJT51396.1"/>
    </source>
</evidence>
<comment type="caution">
    <text evidence="2">The sequence shown here is derived from an EMBL/GenBank/DDBJ whole genome shotgun (WGS) entry which is preliminary data.</text>
</comment>
<organism evidence="2 3">
    <name type="scientific">Tanacetum coccineum</name>
    <dbReference type="NCBI Taxonomy" id="301880"/>
    <lineage>
        <taxon>Eukaryota</taxon>
        <taxon>Viridiplantae</taxon>
        <taxon>Streptophyta</taxon>
        <taxon>Embryophyta</taxon>
        <taxon>Tracheophyta</taxon>
        <taxon>Spermatophyta</taxon>
        <taxon>Magnoliopsida</taxon>
        <taxon>eudicotyledons</taxon>
        <taxon>Gunneridae</taxon>
        <taxon>Pentapetalae</taxon>
        <taxon>asterids</taxon>
        <taxon>campanulids</taxon>
        <taxon>Asterales</taxon>
        <taxon>Asteraceae</taxon>
        <taxon>Asteroideae</taxon>
        <taxon>Anthemideae</taxon>
        <taxon>Anthemidinae</taxon>
        <taxon>Tanacetum</taxon>
    </lineage>
</organism>
<sequence>MEAKEKGVILDAEAEAFLADVECTTPYAEPLAITTTTAFEVSHEDAYDSDVDEAPHAAATFMANLMQTGPSTGQGTSNDTDFHSEVHTYDNHFFDNMNLQVSQEIHGGEQLDSDVDSVIDDHDNTIPYHQYQLNNEVESVPTDVSSVIPGEISVITILDDLRSQLEGHIKTNEEQSFANDSLKAELERYKTQVQNLEQSKVKKDLEQLVFERNKRNADLEEQLVSLKQQLLQHVESNKSLKTESEKLKADKNALEESYLEELVWLRNTNKVVMELLQSYGQPVQTVPMLSRDHVHTPIRVYDSEETLVQAEVSRTKMLERMKDPLCKVSSKPINYAKLNSLYDTFVPQKQLSSEQVYWLPANEVASYNCNQSKPITTFGIEDNLFKEVSEYMKIFDELDKEYDQCVIDKKSLEIENKNLLIQNECLLAESVSKDICSVVLTSDIVVPMSVEPRSNCVKEHSRNLELEAEILKVKQLLVEKEKRCSYIQFQYQELELKFQKYKACFENPQVCNNSSSPELNVFFEINKLKDQLQIRLVTRGIRRLKTGTMKRS</sequence>
<dbReference type="Proteomes" id="UP001151760">
    <property type="component" value="Unassembled WGS sequence"/>
</dbReference>
<protein>
    <submittedName>
        <fullName evidence="2">Uncharacterized protein</fullName>
    </submittedName>
</protein>
<reference evidence="2" key="1">
    <citation type="journal article" date="2022" name="Int. J. Mol. Sci.">
        <title>Draft Genome of Tanacetum Coccineum: Genomic Comparison of Closely Related Tanacetum-Family Plants.</title>
        <authorList>
            <person name="Yamashiro T."/>
            <person name="Shiraishi A."/>
            <person name="Nakayama K."/>
            <person name="Satake H."/>
        </authorList>
    </citation>
    <scope>NUCLEOTIDE SEQUENCE</scope>
</reference>
<proteinExistence type="predicted"/>
<feature type="coiled-coil region" evidence="1">
    <location>
        <begin position="172"/>
        <end position="257"/>
    </location>
</feature>
<dbReference type="EMBL" id="BQNB010016403">
    <property type="protein sequence ID" value="GJT51396.1"/>
    <property type="molecule type" value="Genomic_DNA"/>
</dbReference>
<keyword evidence="1" id="KW-0175">Coiled coil</keyword>
<accession>A0ABQ5EKE4</accession>
<evidence type="ECO:0000256" key="1">
    <source>
        <dbReference type="SAM" id="Coils"/>
    </source>
</evidence>
<gene>
    <name evidence="2" type="ORF">Tco_0977553</name>
</gene>
<reference evidence="2" key="2">
    <citation type="submission" date="2022-01" db="EMBL/GenBank/DDBJ databases">
        <authorList>
            <person name="Yamashiro T."/>
            <person name="Shiraishi A."/>
            <person name="Satake H."/>
            <person name="Nakayama K."/>
        </authorList>
    </citation>
    <scope>NUCLEOTIDE SEQUENCE</scope>
</reference>
<name>A0ABQ5EKE4_9ASTR</name>